<keyword evidence="1" id="KW-1133">Transmembrane helix</keyword>
<keyword evidence="1" id="KW-0812">Transmembrane</keyword>
<evidence type="ECO:0000313" key="2">
    <source>
        <dbReference type="EMBL" id="SUP36554.1"/>
    </source>
</evidence>
<dbReference type="Proteomes" id="UP000254150">
    <property type="component" value="Unassembled WGS sequence"/>
</dbReference>
<gene>
    <name evidence="2" type="ORF">NCTC7807_02308</name>
</gene>
<evidence type="ECO:0000313" key="3">
    <source>
        <dbReference type="Proteomes" id="UP000254150"/>
    </source>
</evidence>
<evidence type="ECO:0000256" key="1">
    <source>
        <dbReference type="SAM" id="Phobius"/>
    </source>
</evidence>
<sequence length="121" mass="13030">MSDTLAEGGWALAAGSLTVLLALLLRGRATRPWWRARAERAALARRPRELGRAADMAIATARRAAGPGEPALVRVAAVREVAVSHFGHRHVSHPEAAAALRARYERSGCARDCFTDAYDTT</sequence>
<protein>
    <submittedName>
        <fullName evidence="2">Uncharacterized protein</fullName>
    </submittedName>
</protein>
<dbReference type="RefSeq" id="WP_100455983.1">
    <property type="nucleotide sequence ID" value="NZ_UHID01000005.1"/>
</dbReference>
<feature type="transmembrane region" description="Helical" evidence="1">
    <location>
        <begin position="6"/>
        <end position="25"/>
    </location>
</feature>
<dbReference type="AlphaFoldDB" id="A0A380NAT4"/>
<dbReference type="GeneID" id="95071798"/>
<dbReference type="EMBL" id="UHID01000005">
    <property type="protein sequence ID" value="SUP36554.1"/>
    <property type="molecule type" value="Genomic_DNA"/>
</dbReference>
<organism evidence="2 3">
    <name type="scientific">Streptomyces griseus</name>
    <dbReference type="NCBI Taxonomy" id="1911"/>
    <lineage>
        <taxon>Bacteria</taxon>
        <taxon>Bacillati</taxon>
        <taxon>Actinomycetota</taxon>
        <taxon>Actinomycetes</taxon>
        <taxon>Kitasatosporales</taxon>
        <taxon>Streptomycetaceae</taxon>
        <taxon>Streptomyces</taxon>
    </lineage>
</organism>
<reference evidence="2 3" key="1">
    <citation type="submission" date="2018-06" db="EMBL/GenBank/DDBJ databases">
        <authorList>
            <consortium name="Pathogen Informatics"/>
            <person name="Doyle S."/>
        </authorList>
    </citation>
    <scope>NUCLEOTIDE SEQUENCE [LARGE SCALE GENOMIC DNA]</scope>
    <source>
        <strain evidence="2 3">NCTC7807</strain>
    </source>
</reference>
<accession>A0A380NAT4</accession>
<proteinExistence type="predicted"/>
<name>A0A380NAT4_STRGR</name>
<keyword evidence="1" id="KW-0472">Membrane</keyword>